<evidence type="ECO:0000256" key="2">
    <source>
        <dbReference type="ARBA" id="ARBA00004496"/>
    </source>
</evidence>
<dbReference type="OrthoDB" id="289162at2759"/>
<keyword evidence="8" id="KW-0539">Nucleus</keyword>
<feature type="region of interest" description="Disordered" evidence="9">
    <location>
        <begin position="380"/>
        <end position="400"/>
    </location>
</feature>
<evidence type="ECO:0000256" key="1">
    <source>
        <dbReference type="ARBA" id="ARBA00004123"/>
    </source>
</evidence>
<dbReference type="Proteomes" id="UP000664169">
    <property type="component" value="Unassembled WGS sequence"/>
</dbReference>
<dbReference type="Pfam" id="PF05625">
    <property type="entry name" value="PAXNEB"/>
    <property type="match status" value="1"/>
</dbReference>
<dbReference type="UniPathway" id="UPA00988"/>
<gene>
    <name evidence="10" type="ORF">GOMPHAMPRED_000598</name>
</gene>
<dbReference type="PANTHER" id="PTHR12896">
    <property type="entry name" value="PAX6 NEIGHBOR PROTEIN PAXNEB"/>
    <property type="match status" value="1"/>
</dbReference>
<reference evidence="10" key="1">
    <citation type="submission" date="2021-03" db="EMBL/GenBank/DDBJ databases">
        <authorList>
            <person name="Tagirdzhanova G."/>
        </authorList>
    </citation>
    <scope>NUCLEOTIDE SEQUENCE</scope>
</reference>
<dbReference type="GO" id="GO:0002098">
    <property type="term" value="P:tRNA wobble uridine modification"/>
    <property type="evidence" value="ECO:0007669"/>
    <property type="project" value="InterPro"/>
</dbReference>
<evidence type="ECO:0000256" key="8">
    <source>
        <dbReference type="ARBA" id="ARBA00023242"/>
    </source>
</evidence>
<keyword evidence="6" id="KW-0963">Cytoplasm</keyword>
<evidence type="ECO:0000256" key="4">
    <source>
        <dbReference type="ARBA" id="ARBA00007573"/>
    </source>
</evidence>
<comment type="caution">
    <text evidence="10">The sequence shown here is derived from an EMBL/GenBank/DDBJ whole genome shotgun (WGS) entry which is preliminary data.</text>
</comment>
<comment type="pathway">
    <text evidence="3">tRNA modification; 5-methoxycarbonylmethyl-2-thiouridine-tRNA biosynthesis.</text>
</comment>
<dbReference type="CDD" id="cd19494">
    <property type="entry name" value="Elp4"/>
    <property type="match status" value="1"/>
</dbReference>
<feature type="region of interest" description="Disordered" evidence="9">
    <location>
        <begin position="1"/>
        <end position="60"/>
    </location>
</feature>
<dbReference type="InterPro" id="IPR027417">
    <property type="entry name" value="P-loop_NTPase"/>
</dbReference>
<evidence type="ECO:0000256" key="6">
    <source>
        <dbReference type="ARBA" id="ARBA00022490"/>
    </source>
</evidence>
<dbReference type="EMBL" id="CAJPDQ010000001">
    <property type="protein sequence ID" value="CAF9903888.1"/>
    <property type="molecule type" value="Genomic_DNA"/>
</dbReference>
<name>A0A8H3EEU0_9LECA</name>
<dbReference type="Gene3D" id="3.40.50.300">
    <property type="entry name" value="P-loop containing nucleotide triphosphate hydrolases"/>
    <property type="match status" value="1"/>
</dbReference>
<evidence type="ECO:0000256" key="7">
    <source>
        <dbReference type="ARBA" id="ARBA00022694"/>
    </source>
</evidence>
<dbReference type="GO" id="GO:0008023">
    <property type="term" value="C:transcription elongation factor complex"/>
    <property type="evidence" value="ECO:0007669"/>
    <property type="project" value="TreeGrafter"/>
</dbReference>
<dbReference type="PANTHER" id="PTHR12896:SF1">
    <property type="entry name" value="ELONGATOR COMPLEX PROTEIN 4"/>
    <property type="match status" value="1"/>
</dbReference>
<proteinExistence type="inferred from homology"/>
<dbReference type="AlphaFoldDB" id="A0A8H3EEU0"/>
<evidence type="ECO:0000313" key="10">
    <source>
        <dbReference type="EMBL" id="CAF9903888.1"/>
    </source>
</evidence>
<dbReference type="InterPro" id="IPR008728">
    <property type="entry name" value="Elongator_complex_protein_4"/>
</dbReference>
<keyword evidence="11" id="KW-1185">Reference proteome</keyword>
<evidence type="ECO:0000313" key="11">
    <source>
        <dbReference type="Proteomes" id="UP000664169"/>
    </source>
</evidence>
<dbReference type="GO" id="GO:0033588">
    <property type="term" value="C:elongator holoenzyme complex"/>
    <property type="evidence" value="ECO:0007669"/>
    <property type="project" value="InterPro"/>
</dbReference>
<evidence type="ECO:0000256" key="9">
    <source>
        <dbReference type="SAM" id="MobiDB-lite"/>
    </source>
</evidence>
<organism evidence="10 11">
    <name type="scientific">Gomphillus americanus</name>
    <dbReference type="NCBI Taxonomy" id="1940652"/>
    <lineage>
        <taxon>Eukaryota</taxon>
        <taxon>Fungi</taxon>
        <taxon>Dikarya</taxon>
        <taxon>Ascomycota</taxon>
        <taxon>Pezizomycotina</taxon>
        <taxon>Lecanoromycetes</taxon>
        <taxon>OSLEUM clade</taxon>
        <taxon>Ostropomycetidae</taxon>
        <taxon>Ostropales</taxon>
        <taxon>Graphidaceae</taxon>
        <taxon>Gomphilloideae</taxon>
        <taxon>Gomphillus</taxon>
    </lineage>
</organism>
<sequence>MSFRKRNIPLNTNSRGSSAVEPQAILPRDDGESRSKALAANFPPGVRPSPIDGRPTTSTGTASLDNLLAGHAGLALGNSLLIEENGTTDYAGSLLRFYAAEGVVQGHRVHVVGMRDHWGRELPGVIGMTGDKEGAAILAKGVKDKMKIAWRYEGLSEIGDGSNARGAGRAPTHTEAAVPAFCHTYDLTKRLELPSPTALTYISISASSTGTPFHNVIDALTRELMHSAPESIHRIVIPTLLSPAMYPDAANHPTMVLQFLHALRALLRQHGNRVTAFISLPLSLFPRLMGLTRWVELLCDGVIELVPFPHTVDAGPALSATGAATSQEEMPQGLVRLHRLPVFHERGGGAIGAAGVGDDLAFTLSRKRFVIKPFSLPPVDNGEPQQEEAQGGKVKVDIDF</sequence>
<dbReference type="GO" id="GO:0005737">
    <property type="term" value="C:cytoplasm"/>
    <property type="evidence" value="ECO:0007669"/>
    <property type="project" value="UniProtKB-SubCell"/>
</dbReference>
<evidence type="ECO:0000256" key="5">
    <source>
        <dbReference type="ARBA" id="ARBA00020265"/>
    </source>
</evidence>
<keyword evidence="7" id="KW-0819">tRNA processing</keyword>
<evidence type="ECO:0000256" key="3">
    <source>
        <dbReference type="ARBA" id="ARBA00005043"/>
    </source>
</evidence>
<accession>A0A8H3EEU0</accession>
<protein>
    <recommendedName>
        <fullName evidence="5">Elongator complex protein 4</fullName>
    </recommendedName>
</protein>
<comment type="subcellular location">
    <subcellularLocation>
        <location evidence="2">Cytoplasm</location>
    </subcellularLocation>
    <subcellularLocation>
        <location evidence="1">Nucleus</location>
    </subcellularLocation>
</comment>
<comment type="similarity">
    <text evidence="4">Belongs to the ELP4 family.</text>
</comment>